<evidence type="ECO:0000313" key="5">
    <source>
        <dbReference type="Proteomes" id="UP000023152"/>
    </source>
</evidence>
<dbReference type="PANTHER" id="PTHR24347">
    <property type="entry name" value="SERINE/THREONINE-PROTEIN KINASE"/>
    <property type="match status" value="1"/>
</dbReference>
<evidence type="ECO:0000259" key="3">
    <source>
        <dbReference type="PROSITE" id="PS50011"/>
    </source>
</evidence>
<gene>
    <name evidence="4" type="ORF">RFI_14529</name>
</gene>
<dbReference type="Gene3D" id="3.30.200.20">
    <property type="entry name" value="Phosphorylase Kinase, domain 1"/>
    <property type="match status" value="1"/>
</dbReference>
<keyword evidence="1" id="KW-0547">Nucleotide-binding</keyword>
<sequence>MMKELRHHSCIVRLYDIWETKKNLYLVMELCEGGELLEALADQKKGHYDEDLTCHVIHQIARAVDYMHRKGIVHRDLKPENILCVRKGSAELVKVADFGISKHMEDVNQTMQTPVGTLTYMAPELLEGRPYGKEVDNWALGIIMHIMLVGYSPWSKYSSALEIQQHILTQDVEWKEEDWIHVSEEVKDLVMRLLDRDPKKRATIKQVLKLVWKDNIKSSSYHNAIRNLKKTIFKNKIRSFSMGWVERNPHLMKRLFHPQNV</sequence>
<dbReference type="SMART" id="SM00220">
    <property type="entry name" value="S_TKc"/>
    <property type="match status" value="1"/>
</dbReference>
<accession>X6NA72</accession>
<dbReference type="GO" id="GO:0005524">
    <property type="term" value="F:ATP binding"/>
    <property type="evidence" value="ECO:0007669"/>
    <property type="project" value="UniProtKB-KW"/>
</dbReference>
<organism evidence="4 5">
    <name type="scientific">Reticulomyxa filosa</name>
    <dbReference type="NCBI Taxonomy" id="46433"/>
    <lineage>
        <taxon>Eukaryota</taxon>
        <taxon>Sar</taxon>
        <taxon>Rhizaria</taxon>
        <taxon>Retaria</taxon>
        <taxon>Foraminifera</taxon>
        <taxon>Monothalamids</taxon>
        <taxon>Reticulomyxidae</taxon>
        <taxon>Reticulomyxa</taxon>
    </lineage>
</organism>
<keyword evidence="2" id="KW-0067">ATP-binding</keyword>
<dbReference type="Proteomes" id="UP000023152">
    <property type="component" value="Unassembled WGS sequence"/>
</dbReference>
<dbReference type="SUPFAM" id="SSF56112">
    <property type="entry name" value="Protein kinase-like (PK-like)"/>
    <property type="match status" value="1"/>
</dbReference>
<protein>
    <recommendedName>
        <fullName evidence="3">Protein kinase domain-containing protein</fullName>
    </recommendedName>
</protein>
<dbReference type="EMBL" id="ASPP01010559">
    <property type="protein sequence ID" value="ETO22664.1"/>
    <property type="molecule type" value="Genomic_DNA"/>
</dbReference>
<comment type="caution">
    <text evidence="4">The sequence shown here is derived from an EMBL/GenBank/DDBJ whole genome shotgun (WGS) entry which is preliminary data.</text>
</comment>
<dbReference type="PROSITE" id="PS50011">
    <property type="entry name" value="PROTEIN_KINASE_DOM"/>
    <property type="match status" value="1"/>
</dbReference>
<keyword evidence="5" id="KW-1185">Reference proteome</keyword>
<dbReference type="InterPro" id="IPR008271">
    <property type="entry name" value="Ser/Thr_kinase_AS"/>
</dbReference>
<dbReference type="FunFam" id="1.10.510.10:FF:000571">
    <property type="entry name" value="Maternal embryonic leucine zipper kinase"/>
    <property type="match status" value="1"/>
</dbReference>
<dbReference type="OMA" id="VEPSERW"/>
<evidence type="ECO:0000256" key="2">
    <source>
        <dbReference type="ARBA" id="ARBA00022840"/>
    </source>
</evidence>
<evidence type="ECO:0000256" key="1">
    <source>
        <dbReference type="ARBA" id="ARBA00022741"/>
    </source>
</evidence>
<dbReference type="Gene3D" id="1.10.510.10">
    <property type="entry name" value="Transferase(Phosphotransferase) domain 1"/>
    <property type="match status" value="1"/>
</dbReference>
<dbReference type="InterPro" id="IPR000719">
    <property type="entry name" value="Prot_kinase_dom"/>
</dbReference>
<feature type="non-terminal residue" evidence="4">
    <location>
        <position position="261"/>
    </location>
</feature>
<reference evidence="4 5" key="1">
    <citation type="journal article" date="2013" name="Curr. Biol.">
        <title>The Genome of the Foraminiferan Reticulomyxa filosa.</title>
        <authorList>
            <person name="Glockner G."/>
            <person name="Hulsmann N."/>
            <person name="Schleicher M."/>
            <person name="Noegel A.A."/>
            <person name="Eichinger L."/>
            <person name="Gallinger C."/>
            <person name="Pawlowski J."/>
            <person name="Sierra R."/>
            <person name="Euteneuer U."/>
            <person name="Pillet L."/>
            <person name="Moustafa A."/>
            <person name="Platzer M."/>
            <person name="Groth M."/>
            <person name="Szafranski K."/>
            <person name="Schliwa M."/>
        </authorList>
    </citation>
    <scope>NUCLEOTIDE SEQUENCE [LARGE SCALE GENOMIC DNA]</scope>
</reference>
<dbReference type="OrthoDB" id="407410at2759"/>
<dbReference type="AlphaFoldDB" id="X6NA72"/>
<dbReference type="GO" id="GO:0004672">
    <property type="term" value="F:protein kinase activity"/>
    <property type="evidence" value="ECO:0007669"/>
    <property type="project" value="InterPro"/>
</dbReference>
<dbReference type="Pfam" id="PF00069">
    <property type="entry name" value="Pkinase"/>
    <property type="match status" value="1"/>
</dbReference>
<name>X6NA72_RETFI</name>
<dbReference type="PROSITE" id="PS00108">
    <property type="entry name" value="PROTEIN_KINASE_ST"/>
    <property type="match status" value="1"/>
</dbReference>
<proteinExistence type="predicted"/>
<feature type="domain" description="Protein kinase" evidence="3">
    <location>
        <begin position="1"/>
        <end position="225"/>
    </location>
</feature>
<dbReference type="InterPro" id="IPR011009">
    <property type="entry name" value="Kinase-like_dom_sf"/>
</dbReference>
<evidence type="ECO:0000313" key="4">
    <source>
        <dbReference type="EMBL" id="ETO22664.1"/>
    </source>
</evidence>